<keyword evidence="3" id="KW-1185">Reference proteome</keyword>
<keyword evidence="1" id="KW-0732">Signal</keyword>
<reference evidence="2" key="1">
    <citation type="journal article" date="2014" name="Int. J. Syst. Evol. Microbiol.">
        <title>Complete genome sequence of Corynebacterium casei LMG S-19264T (=DSM 44701T), isolated from a smear-ripened cheese.</title>
        <authorList>
            <consortium name="US DOE Joint Genome Institute (JGI-PGF)"/>
            <person name="Walter F."/>
            <person name="Albersmeier A."/>
            <person name="Kalinowski J."/>
            <person name="Ruckert C."/>
        </authorList>
    </citation>
    <scope>NUCLEOTIDE SEQUENCE</scope>
    <source>
        <strain evidence="2">CGMCC 1.15519</strain>
    </source>
</reference>
<reference evidence="2" key="2">
    <citation type="submission" date="2020-09" db="EMBL/GenBank/DDBJ databases">
        <authorList>
            <person name="Sun Q."/>
            <person name="Zhou Y."/>
        </authorList>
    </citation>
    <scope>NUCLEOTIDE SEQUENCE</scope>
    <source>
        <strain evidence="2">CGMCC 1.15519</strain>
    </source>
</reference>
<dbReference type="RefSeq" id="WP_188761054.1">
    <property type="nucleotide sequence ID" value="NZ_BMJM01000001.1"/>
</dbReference>
<evidence type="ECO:0000313" key="3">
    <source>
        <dbReference type="Proteomes" id="UP000635071"/>
    </source>
</evidence>
<sequence length="536" mass="56695">MSLRTCLALALAATPVAASAIDVDASPPSATSVTIYRAPWRQSGALDLGNLGGFALITETRTIRLPVGQSRLRFTGVVGGIQPESAIITGLPNGIIEKNRDAALLSPSALLTAATGAQIILIRTSRATGKTVRTPARIRSATPDGIVFETAEGVQALRCSGVPETFHYDRIPAGLSSQPTLSVATTAARPVTATVTLSYLAQGFDWSADYTATIAADGKTLDLGAWITLANGNGESLIGAQTQIVAGKLNREAVMADAPDPPRVIARCWPQDTTSDIPATQSIELVRPFPDDEGDEEDAGDIVVTAQRVQYEMAPPPAPAPAPAPPPPPEQLGDLKLYRIPQPTNVAARQAKQTRLLDQPGVPFTHVHLVDLNAAGSTNAVARSLIRFANSKADKLGLPLPAGRVTIFQPSGSRTLYVGEASLRDTAEAEDVELQLGEAPDVRLTQGRIGYNTRSLEPFPPPPALDATWTKGTTLQRVRISNAGSQAIAFELRLQTYGATQVTAASHPIEKKDGRPIFRLTLPANSSETLDYIITE</sequence>
<feature type="signal peptide" evidence="1">
    <location>
        <begin position="1"/>
        <end position="20"/>
    </location>
</feature>
<dbReference type="PANTHER" id="PTHR38075">
    <property type="entry name" value="DUF4139 DOMAIN-CONTAINING PROTEIN"/>
    <property type="match status" value="1"/>
</dbReference>
<protein>
    <recommendedName>
        <fullName evidence="4">DUF4139 domain-containing protein</fullName>
    </recommendedName>
</protein>
<dbReference type="AlphaFoldDB" id="A0A917E466"/>
<feature type="chain" id="PRO_5037988034" description="DUF4139 domain-containing protein" evidence="1">
    <location>
        <begin position="21"/>
        <end position="536"/>
    </location>
</feature>
<evidence type="ECO:0000313" key="2">
    <source>
        <dbReference type="EMBL" id="GGD99442.1"/>
    </source>
</evidence>
<dbReference type="Proteomes" id="UP000635071">
    <property type="component" value="Unassembled WGS sequence"/>
</dbReference>
<proteinExistence type="predicted"/>
<evidence type="ECO:0008006" key="4">
    <source>
        <dbReference type="Google" id="ProtNLM"/>
    </source>
</evidence>
<gene>
    <name evidence="2" type="ORF">GCM10011529_01970</name>
</gene>
<accession>A0A917E466</accession>
<organism evidence="2 3">
    <name type="scientific">Sandarakinorhabdus glacialis</name>
    <dbReference type="NCBI Taxonomy" id="1614636"/>
    <lineage>
        <taxon>Bacteria</taxon>
        <taxon>Pseudomonadati</taxon>
        <taxon>Pseudomonadota</taxon>
        <taxon>Alphaproteobacteria</taxon>
        <taxon>Sphingomonadales</taxon>
        <taxon>Sphingosinicellaceae</taxon>
        <taxon>Sandarakinorhabdus</taxon>
    </lineage>
</organism>
<evidence type="ECO:0000256" key="1">
    <source>
        <dbReference type="SAM" id="SignalP"/>
    </source>
</evidence>
<name>A0A917E466_9SPHN</name>
<comment type="caution">
    <text evidence="2">The sequence shown here is derived from an EMBL/GenBank/DDBJ whole genome shotgun (WGS) entry which is preliminary data.</text>
</comment>
<dbReference type="PANTHER" id="PTHR38075:SF1">
    <property type="entry name" value="DUF4139 DOMAIN-CONTAINING PROTEIN"/>
    <property type="match status" value="1"/>
</dbReference>
<dbReference type="EMBL" id="BMJM01000001">
    <property type="protein sequence ID" value="GGD99442.1"/>
    <property type="molecule type" value="Genomic_DNA"/>
</dbReference>